<proteinExistence type="predicted"/>
<dbReference type="SUPFAM" id="SSF53955">
    <property type="entry name" value="Lysozyme-like"/>
    <property type="match status" value="1"/>
</dbReference>
<comment type="caution">
    <text evidence="2">The sequence shown here is derived from an EMBL/GenBank/DDBJ whole genome shotgun (WGS) entry which is preliminary data.</text>
</comment>
<dbReference type="RefSeq" id="WP_259083808.1">
    <property type="nucleotide sequence ID" value="NZ_JANTYZ010000007.1"/>
</dbReference>
<sequence length="180" mass="19268">MTTLQAQEELSTARRLGLLGAYREAAAETGIDVAILLGKDSRESRLTRALSPSCTGDNGFGRGISQIDSRFYPVFTEANDPCNHRAYAKEGARILAERLAEFEGQVRPALAAYNAGTESVRGALEEGRDVDSVTTGGDYSEDVLRRADAFGEVLPAREASLPAGLLLTGAALTYSLIRQD</sequence>
<gene>
    <name evidence="2" type="ORF">GGP82_002448</name>
</gene>
<accession>A0A9X2RD53</accession>
<name>A0A9X2RD53_9BACT</name>
<protein>
    <submittedName>
        <fullName evidence="2">Soluble lytic murein transglycosylase-like protein</fullName>
    </submittedName>
</protein>
<feature type="domain" description="Transglycosylase SLT" evidence="1">
    <location>
        <begin position="78"/>
        <end position="126"/>
    </location>
</feature>
<evidence type="ECO:0000259" key="1">
    <source>
        <dbReference type="Pfam" id="PF01464"/>
    </source>
</evidence>
<dbReference type="AlphaFoldDB" id="A0A9X2RD53"/>
<evidence type="ECO:0000313" key="3">
    <source>
        <dbReference type="Proteomes" id="UP001155034"/>
    </source>
</evidence>
<dbReference type="InterPro" id="IPR023346">
    <property type="entry name" value="Lysozyme-like_dom_sf"/>
</dbReference>
<dbReference type="Gene3D" id="1.10.530.10">
    <property type="match status" value="1"/>
</dbReference>
<dbReference type="EMBL" id="JANTYZ010000007">
    <property type="protein sequence ID" value="MCS3865884.1"/>
    <property type="molecule type" value="Genomic_DNA"/>
</dbReference>
<reference evidence="2" key="1">
    <citation type="submission" date="2022-08" db="EMBL/GenBank/DDBJ databases">
        <title>Genomic Encyclopedia of Type Strains, Phase V (KMG-V): Genome sequencing to study the core and pangenomes of soil and plant-associated prokaryotes.</title>
        <authorList>
            <person name="Whitman W."/>
        </authorList>
    </citation>
    <scope>NUCLEOTIDE SEQUENCE</scope>
    <source>
        <strain evidence="2">SP2016B</strain>
    </source>
</reference>
<organism evidence="2 3">
    <name type="scientific">Salinibacter ruber</name>
    <dbReference type="NCBI Taxonomy" id="146919"/>
    <lineage>
        <taxon>Bacteria</taxon>
        <taxon>Pseudomonadati</taxon>
        <taxon>Rhodothermota</taxon>
        <taxon>Rhodothermia</taxon>
        <taxon>Rhodothermales</taxon>
        <taxon>Salinibacteraceae</taxon>
        <taxon>Salinibacter</taxon>
    </lineage>
</organism>
<evidence type="ECO:0000313" key="2">
    <source>
        <dbReference type="EMBL" id="MCS3865884.1"/>
    </source>
</evidence>
<dbReference type="InterPro" id="IPR008258">
    <property type="entry name" value="Transglycosylase_SLT_dom_1"/>
</dbReference>
<dbReference type="Pfam" id="PF01464">
    <property type="entry name" value="SLT"/>
    <property type="match status" value="1"/>
</dbReference>
<dbReference type="Proteomes" id="UP001155034">
    <property type="component" value="Unassembled WGS sequence"/>
</dbReference>